<proteinExistence type="predicted"/>
<organism evidence="2 3">
    <name type="scientific">Mycolicibacterium rhodesiae</name>
    <name type="common">Mycobacterium rhodesiae</name>
    <dbReference type="NCBI Taxonomy" id="36814"/>
    <lineage>
        <taxon>Bacteria</taxon>
        <taxon>Bacillati</taxon>
        <taxon>Actinomycetota</taxon>
        <taxon>Actinomycetes</taxon>
        <taxon>Mycobacteriales</taxon>
        <taxon>Mycobacteriaceae</taxon>
        <taxon>Mycolicibacterium</taxon>
    </lineage>
</organism>
<evidence type="ECO:0000256" key="1">
    <source>
        <dbReference type="SAM" id="MobiDB-lite"/>
    </source>
</evidence>
<comment type="caution">
    <text evidence="2">The sequence shown here is derived from an EMBL/GenBank/DDBJ whole genome shotgun (WGS) entry which is preliminary data.</text>
</comment>
<dbReference type="Proteomes" id="UP000192534">
    <property type="component" value="Unassembled WGS sequence"/>
</dbReference>
<dbReference type="EMBL" id="MVIH01000006">
    <property type="protein sequence ID" value="ORB52279.1"/>
    <property type="molecule type" value="Genomic_DNA"/>
</dbReference>
<feature type="region of interest" description="Disordered" evidence="1">
    <location>
        <begin position="1"/>
        <end position="34"/>
    </location>
</feature>
<feature type="region of interest" description="Disordered" evidence="1">
    <location>
        <begin position="111"/>
        <end position="146"/>
    </location>
</feature>
<feature type="compositionally biased region" description="Low complexity" evidence="1">
    <location>
        <begin position="123"/>
        <end position="133"/>
    </location>
</feature>
<accession>A0A1X0IU69</accession>
<evidence type="ECO:0000313" key="2">
    <source>
        <dbReference type="EMBL" id="ORB52279.1"/>
    </source>
</evidence>
<sequence>MGSAPNRSGLPAARTGRHETWTNLTPHCPPGHGQGRAVDRRVLDVLGRDSFRDDVLASGERANRQRRTTKSRPFPSAATWRTNTAMFALHSGGLRVGSSLLGSTGLFVRQTRNRPLARPNEVSSPRSATTSASRMRRRTGSLVGQS</sequence>
<gene>
    <name evidence="2" type="ORF">BST42_15010</name>
</gene>
<dbReference type="AlphaFoldDB" id="A0A1X0IU69"/>
<evidence type="ECO:0000313" key="3">
    <source>
        <dbReference type="Proteomes" id="UP000192534"/>
    </source>
</evidence>
<name>A0A1X0IU69_MYCRH</name>
<protein>
    <submittedName>
        <fullName evidence="2">Uncharacterized protein</fullName>
    </submittedName>
</protein>
<feature type="region of interest" description="Disordered" evidence="1">
    <location>
        <begin position="54"/>
        <end position="76"/>
    </location>
</feature>
<reference evidence="2 3" key="1">
    <citation type="submission" date="2016-12" db="EMBL/GenBank/DDBJ databases">
        <title>The new phylogeny of genus Mycobacterium.</title>
        <authorList>
            <person name="Tortoli E."/>
            <person name="Trovato A."/>
            <person name="Cirillo D.M."/>
        </authorList>
    </citation>
    <scope>NUCLEOTIDE SEQUENCE [LARGE SCALE GENOMIC DNA]</scope>
    <source>
        <strain evidence="2 3">DSM 44223</strain>
    </source>
</reference>
<keyword evidence="3" id="KW-1185">Reference proteome</keyword>